<feature type="transmembrane region" description="Helical" evidence="2">
    <location>
        <begin position="487"/>
        <end position="510"/>
    </location>
</feature>
<feature type="transmembrane region" description="Helical" evidence="2">
    <location>
        <begin position="258"/>
        <end position="281"/>
    </location>
</feature>
<feature type="transmembrane region" description="Helical" evidence="2">
    <location>
        <begin position="371"/>
        <end position="396"/>
    </location>
</feature>
<dbReference type="EMBL" id="HBIM01024056">
    <property type="protein sequence ID" value="CAE0421161.1"/>
    <property type="molecule type" value="Transcribed_RNA"/>
</dbReference>
<evidence type="ECO:0000256" key="2">
    <source>
        <dbReference type="SAM" id="Phobius"/>
    </source>
</evidence>
<dbReference type="Pfam" id="PF03842">
    <property type="entry name" value="Silic_transp"/>
    <property type="match status" value="1"/>
</dbReference>
<dbReference type="AlphaFoldDB" id="A0A7S3LEH2"/>
<evidence type="ECO:0000256" key="1">
    <source>
        <dbReference type="SAM" id="MobiDB-lite"/>
    </source>
</evidence>
<keyword evidence="2" id="KW-1133">Transmembrane helix</keyword>
<reference evidence="3" key="1">
    <citation type="submission" date="2021-01" db="EMBL/GenBank/DDBJ databases">
        <authorList>
            <person name="Corre E."/>
            <person name="Pelletier E."/>
            <person name="Niang G."/>
            <person name="Scheremetjew M."/>
            <person name="Finn R."/>
            <person name="Kale V."/>
            <person name="Holt S."/>
            <person name="Cochrane G."/>
            <person name="Meng A."/>
            <person name="Brown T."/>
            <person name="Cohen L."/>
        </authorList>
    </citation>
    <scope>NUCLEOTIDE SEQUENCE</scope>
    <source>
        <strain evidence="3">CCMP127</strain>
    </source>
</reference>
<protein>
    <submittedName>
        <fullName evidence="3">Uncharacterized protein</fullName>
    </submittedName>
</protein>
<proteinExistence type="predicted"/>
<organism evidence="3">
    <name type="scientific">Amphora coffeiformis</name>
    <dbReference type="NCBI Taxonomy" id="265554"/>
    <lineage>
        <taxon>Eukaryota</taxon>
        <taxon>Sar</taxon>
        <taxon>Stramenopiles</taxon>
        <taxon>Ochrophyta</taxon>
        <taxon>Bacillariophyta</taxon>
        <taxon>Bacillariophyceae</taxon>
        <taxon>Bacillariophycidae</taxon>
        <taxon>Thalassiophysales</taxon>
        <taxon>Catenulaceae</taxon>
        <taxon>Amphora</taxon>
    </lineage>
</organism>
<feature type="region of interest" description="Disordered" evidence="1">
    <location>
        <begin position="1"/>
        <end position="36"/>
    </location>
</feature>
<gene>
    <name evidence="3" type="ORF">ACOF00016_LOCUS17810</name>
</gene>
<dbReference type="InterPro" id="IPR004693">
    <property type="entry name" value="Silicon_transpt"/>
</dbReference>
<feature type="transmembrane region" description="Helical" evidence="2">
    <location>
        <begin position="288"/>
        <end position="311"/>
    </location>
</feature>
<feature type="transmembrane region" description="Helical" evidence="2">
    <location>
        <begin position="156"/>
        <end position="174"/>
    </location>
</feature>
<keyword evidence="2" id="KW-0812">Transmembrane</keyword>
<feature type="transmembrane region" description="Helical" evidence="2">
    <location>
        <begin position="222"/>
        <end position="238"/>
    </location>
</feature>
<dbReference type="GO" id="GO:0015708">
    <property type="term" value="P:silicic acid import across plasma membrane"/>
    <property type="evidence" value="ECO:0007669"/>
    <property type="project" value="InterPro"/>
</dbReference>
<feature type="compositionally biased region" description="Polar residues" evidence="1">
    <location>
        <begin position="13"/>
        <end position="32"/>
    </location>
</feature>
<name>A0A7S3LEH2_9STRA</name>
<sequence length="557" mass="61580">MSPTIDADVESNPVGTSDITSQHPTSMTSVPANDTMDASVCSDVNQLWAVAVPEEDEEMLHQGVEVPTHSIIPIPYDVKKHKAEDTESGTNDSCEAIEELQTSEKKVTKEDSTTRPTTMFQWTKTIYSGILLLVCIYVASAAFFKKQTAATGAKSLPPVVAFFMFFGLLFWLALMEGGLNCMVGLQAIDKEKYKDSHKYTYLCQKWVSTSHKLEKFIVGRQFLDLSIVFVSNFLVSTIDDADIGLPSWVTKVFLDSGLAVIVITIVIGQLVSQITAAHCMLDWINNRVFVVTSCVAMTVEATGLLHSVYFIQHSVAWCTGSKLEAKWDSQASFVWYWFRVAFSTLILCLAWAVTLHALWNGDTTMWDGVHPVVSIVMLVVLILGTGILEALQIAMITVVHWAPEKLAAHPAADRTCKFAMHGNNLQAFLIGRQILQTVIMFLIARVMTLRDGATTLLGDNAVLQSILSTGLLGALISTVVASLSWRILAWSFPVAFLTVGFVPVKVCLWIEKTGICSIAWLIADIHRHLVGFKYDEVYLGEIHTADDVKEMHNMPLH</sequence>
<feature type="transmembrane region" description="Helical" evidence="2">
    <location>
        <begin position="430"/>
        <end position="449"/>
    </location>
</feature>
<keyword evidence="2" id="KW-0472">Membrane</keyword>
<feature type="transmembrane region" description="Helical" evidence="2">
    <location>
        <begin position="125"/>
        <end position="144"/>
    </location>
</feature>
<evidence type="ECO:0000313" key="3">
    <source>
        <dbReference type="EMBL" id="CAE0421161.1"/>
    </source>
</evidence>
<accession>A0A7S3LEH2</accession>
<feature type="transmembrane region" description="Helical" evidence="2">
    <location>
        <begin position="336"/>
        <end position="359"/>
    </location>
</feature>
<feature type="transmembrane region" description="Helical" evidence="2">
    <location>
        <begin position="461"/>
        <end position="481"/>
    </location>
</feature>